<evidence type="ECO:0000256" key="7">
    <source>
        <dbReference type="ARBA" id="ARBA00022840"/>
    </source>
</evidence>
<dbReference type="GO" id="GO:0005524">
    <property type="term" value="F:ATP binding"/>
    <property type="evidence" value="ECO:0007669"/>
    <property type="project" value="UniProtKB-KW"/>
</dbReference>
<dbReference type="OrthoDB" id="4198152at2"/>
<evidence type="ECO:0000313" key="12">
    <source>
        <dbReference type="EMBL" id="RQX14578.1"/>
    </source>
</evidence>
<dbReference type="Gene3D" id="3.30.565.10">
    <property type="entry name" value="Histidine kinase-like ATPase, C-terminal domain"/>
    <property type="match status" value="1"/>
</dbReference>
<evidence type="ECO:0000313" key="13">
    <source>
        <dbReference type="Proteomes" id="UP000278981"/>
    </source>
</evidence>
<dbReference type="Gene3D" id="1.20.5.1930">
    <property type="match status" value="1"/>
</dbReference>
<feature type="transmembrane region" description="Helical" evidence="10">
    <location>
        <begin position="192"/>
        <end position="217"/>
    </location>
</feature>
<dbReference type="Proteomes" id="UP000278981">
    <property type="component" value="Unassembled WGS sequence"/>
</dbReference>
<feature type="domain" description="Histidine kinase/HSP90-like ATPase" evidence="11">
    <location>
        <begin position="353"/>
        <end position="443"/>
    </location>
</feature>
<keyword evidence="8" id="KW-0902">Two-component regulatory system</keyword>
<dbReference type="CDD" id="cd16917">
    <property type="entry name" value="HATPase_UhpB-NarQ-NarX-like"/>
    <property type="match status" value="1"/>
</dbReference>
<dbReference type="GO" id="GO:0016020">
    <property type="term" value="C:membrane"/>
    <property type="evidence" value="ECO:0007669"/>
    <property type="project" value="InterPro"/>
</dbReference>
<dbReference type="InterPro" id="IPR003594">
    <property type="entry name" value="HATPase_dom"/>
</dbReference>
<dbReference type="Pfam" id="PF02518">
    <property type="entry name" value="HATPase_c"/>
    <property type="match status" value="1"/>
</dbReference>
<dbReference type="Pfam" id="PF07730">
    <property type="entry name" value="HisKA_3"/>
    <property type="match status" value="1"/>
</dbReference>
<evidence type="ECO:0000256" key="9">
    <source>
        <dbReference type="SAM" id="MobiDB-lite"/>
    </source>
</evidence>
<keyword evidence="10" id="KW-0472">Membrane</keyword>
<keyword evidence="4" id="KW-0808">Transferase</keyword>
<comment type="catalytic activity">
    <reaction evidence="1">
        <text>ATP + protein L-histidine = ADP + protein N-phospho-L-histidine.</text>
        <dbReference type="EC" id="2.7.13.3"/>
    </reaction>
</comment>
<keyword evidence="6 12" id="KW-0418">Kinase</keyword>
<feature type="transmembrane region" description="Helical" evidence="10">
    <location>
        <begin position="148"/>
        <end position="172"/>
    </location>
</feature>
<dbReference type="InterPro" id="IPR025828">
    <property type="entry name" value="Put_sensor_dom"/>
</dbReference>
<evidence type="ECO:0000256" key="5">
    <source>
        <dbReference type="ARBA" id="ARBA00022741"/>
    </source>
</evidence>
<dbReference type="SUPFAM" id="SSF55874">
    <property type="entry name" value="ATPase domain of HSP90 chaperone/DNA topoisomerase II/histidine kinase"/>
    <property type="match status" value="1"/>
</dbReference>
<proteinExistence type="predicted"/>
<dbReference type="PANTHER" id="PTHR24421">
    <property type="entry name" value="NITRATE/NITRITE SENSOR PROTEIN NARX-RELATED"/>
    <property type="match status" value="1"/>
</dbReference>
<sequence length="443" mass="46267">MPSTLGTAGRTHEGAETPINGVAGYTAQPPLWTENVTMRRAWFATTYLVTGGATAVASAVAIGALAGALGLSLLAVGVALLPPAVRGLRSLARLERRRADRLLGRAAPAEPRVPCASRAAWLRVAAADPATYRSAVWLTVHAIAGVPLAAGVLLLWLFALGGLIVPLMWWAVPVEAPLTFVVPIRSWAQALLVPPLLGLAALALLRWAVPACAVAYARAARVSFAPSSRSRLERRVTELTATRAGALDAHAAELRRIERDLHDGTQARLVAIAIQLGVAQRQRATDPALADQLVERARTSVEAALTELRAVVRGIYPPILADRGLPGAVHALAADCPVPLTVRVTPLQRLPAALESAAYFVVAEALANITRHSRATGGDLRVEHRAGQLVVNVTDDGIGGAQSSTGTGLTGIRRRVAALDGTVELSSPVGGPTVLRVELPCGS</sequence>
<accession>A0A3N9XN67</accession>
<dbReference type="GO" id="GO:0000155">
    <property type="term" value="F:phosphorelay sensor kinase activity"/>
    <property type="evidence" value="ECO:0007669"/>
    <property type="project" value="InterPro"/>
</dbReference>
<dbReference type="InterPro" id="IPR036890">
    <property type="entry name" value="HATPase_C_sf"/>
</dbReference>
<dbReference type="GO" id="GO:0046983">
    <property type="term" value="F:protein dimerization activity"/>
    <property type="evidence" value="ECO:0007669"/>
    <property type="project" value="InterPro"/>
</dbReference>
<keyword evidence="7" id="KW-0067">ATP-binding</keyword>
<evidence type="ECO:0000256" key="8">
    <source>
        <dbReference type="ARBA" id="ARBA00023012"/>
    </source>
</evidence>
<dbReference type="AlphaFoldDB" id="A0A3N9XN67"/>
<dbReference type="Pfam" id="PF13796">
    <property type="entry name" value="Sensor"/>
    <property type="match status" value="1"/>
</dbReference>
<evidence type="ECO:0000259" key="11">
    <source>
        <dbReference type="SMART" id="SM00387"/>
    </source>
</evidence>
<evidence type="ECO:0000256" key="6">
    <source>
        <dbReference type="ARBA" id="ARBA00022777"/>
    </source>
</evidence>
<dbReference type="PANTHER" id="PTHR24421:SF10">
    <property type="entry name" value="NITRATE_NITRITE SENSOR PROTEIN NARQ"/>
    <property type="match status" value="1"/>
</dbReference>
<evidence type="ECO:0000256" key="2">
    <source>
        <dbReference type="ARBA" id="ARBA00012438"/>
    </source>
</evidence>
<evidence type="ECO:0000256" key="4">
    <source>
        <dbReference type="ARBA" id="ARBA00022679"/>
    </source>
</evidence>
<dbReference type="EMBL" id="QDGB01000298">
    <property type="protein sequence ID" value="RQX14578.1"/>
    <property type="molecule type" value="Genomic_DNA"/>
</dbReference>
<keyword evidence="10" id="KW-0812">Transmembrane</keyword>
<feature type="transmembrane region" description="Helical" evidence="10">
    <location>
        <begin position="68"/>
        <end position="88"/>
    </location>
</feature>
<comment type="caution">
    <text evidence="12">The sequence shown here is derived from an EMBL/GenBank/DDBJ whole genome shotgun (WGS) entry which is preliminary data.</text>
</comment>
<dbReference type="EC" id="2.7.13.3" evidence="2"/>
<evidence type="ECO:0000256" key="1">
    <source>
        <dbReference type="ARBA" id="ARBA00000085"/>
    </source>
</evidence>
<keyword evidence="3" id="KW-0597">Phosphoprotein</keyword>
<dbReference type="SMART" id="SM00387">
    <property type="entry name" value="HATPase_c"/>
    <property type="match status" value="1"/>
</dbReference>
<keyword evidence="5" id="KW-0547">Nucleotide-binding</keyword>
<name>A0A3N9XN67_9ACTN</name>
<gene>
    <name evidence="12" type="ORF">DDE19_23080</name>
</gene>
<dbReference type="InterPro" id="IPR050482">
    <property type="entry name" value="Sensor_HK_TwoCompSys"/>
</dbReference>
<evidence type="ECO:0000256" key="3">
    <source>
        <dbReference type="ARBA" id="ARBA00022553"/>
    </source>
</evidence>
<organism evidence="12 13">
    <name type="scientific">Micromonospora ureilytica</name>
    <dbReference type="NCBI Taxonomy" id="709868"/>
    <lineage>
        <taxon>Bacteria</taxon>
        <taxon>Bacillati</taxon>
        <taxon>Actinomycetota</taxon>
        <taxon>Actinomycetes</taxon>
        <taxon>Micromonosporales</taxon>
        <taxon>Micromonosporaceae</taxon>
        <taxon>Micromonospora</taxon>
    </lineage>
</organism>
<feature type="region of interest" description="Disordered" evidence="9">
    <location>
        <begin position="1"/>
        <end position="21"/>
    </location>
</feature>
<protein>
    <recommendedName>
        <fullName evidence="2">histidine kinase</fullName>
        <ecNumber evidence="2">2.7.13.3</ecNumber>
    </recommendedName>
</protein>
<evidence type="ECO:0000256" key="10">
    <source>
        <dbReference type="SAM" id="Phobius"/>
    </source>
</evidence>
<reference evidence="12 13" key="1">
    <citation type="submission" date="2018-04" db="EMBL/GenBank/DDBJ databases">
        <title>Micromonosporas from Atacama Desert.</title>
        <authorList>
            <person name="Carro L."/>
            <person name="Klenk H.-P."/>
            <person name="Goodfellow M."/>
        </authorList>
    </citation>
    <scope>NUCLEOTIDE SEQUENCE [LARGE SCALE GENOMIC DNA]</scope>
    <source>
        <strain evidence="12 13">LB19</strain>
    </source>
</reference>
<feature type="transmembrane region" description="Helical" evidence="10">
    <location>
        <begin position="41"/>
        <end position="62"/>
    </location>
</feature>
<dbReference type="InterPro" id="IPR011712">
    <property type="entry name" value="Sig_transdc_His_kin_sub3_dim/P"/>
</dbReference>
<keyword evidence="10" id="KW-1133">Transmembrane helix</keyword>